<dbReference type="HOGENOM" id="CLU_2786344_0_0_10"/>
<proteinExistence type="predicted"/>
<dbReference type="KEGG" id="cts:Ctha_2126"/>
<reference evidence="1 2" key="1">
    <citation type="submission" date="2008-06" db="EMBL/GenBank/DDBJ databases">
        <title>Complete sequence of Chloroherpeton thalassium ATCC 35110.</title>
        <authorList>
            <consortium name="US DOE Joint Genome Institute"/>
            <person name="Lucas S."/>
            <person name="Copeland A."/>
            <person name="Lapidus A."/>
            <person name="Glavina del Rio T."/>
            <person name="Dalin E."/>
            <person name="Tice H."/>
            <person name="Bruce D."/>
            <person name="Goodwin L."/>
            <person name="Pitluck S."/>
            <person name="Schmutz J."/>
            <person name="Larimer F."/>
            <person name="Land M."/>
            <person name="Hauser L."/>
            <person name="Kyrpides N."/>
            <person name="Mikhailova N."/>
            <person name="Liu Z."/>
            <person name="Li T."/>
            <person name="Zhao F."/>
            <person name="Overmann J."/>
            <person name="Bryant D.A."/>
            <person name="Richardson P."/>
        </authorList>
    </citation>
    <scope>NUCLEOTIDE SEQUENCE [LARGE SCALE GENOMIC DNA]</scope>
    <source>
        <strain evidence="2">ATCC 35110 / GB-78</strain>
    </source>
</reference>
<keyword evidence="2" id="KW-1185">Reference proteome</keyword>
<gene>
    <name evidence="1" type="ordered locus">Ctha_2126</name>
</gene>
<dbReference type="EMBL" id="CP001100">
    <property type="protein sequence ID" value="ACF14578.1"/>
    <property type="molecule type" value="Genomic_DNA"/>
</dbReference>
<organism evidence="1 2">
    <name type="scientific">Chloroherpeton thalassium (strain ATCC 35110 / GB-78)</name>
    <dbReference type="NCBI Taxonomy" id="517418"/>
    <lineage>
        <taxon>Bacteria</taxon>
        <taxon>Pseudomonadati</taxon>
        <taxon>Chlorobiota</taxon>
        <taxon>Chlorobiia</taxon>
        <taxon>Chlorobiales</taxon>
        <taxon>Chloroherpetonaceae</taxon>
        <taxon>Chloroherpeton</taxon>
    </lineage>
</organism>
<protein>
    <submittedName>
        <fullName evidence="1">Uncharacterized protein</fullName>
    </submittedName>
</protein>
<dbReference type="Proteomes" id="UP000001208">
    <property type="component" value="Chromosome"/>
</dbReference>
<evidence type="ECO:0000313" key="1">
    <source>
        <dbReference type="EMBL" id="ACF14578.1"/>
    </source>
</evidence>
<name>B3QVH8_CHLT3</name>
<dbReference type="AlphaFoldDB" id="B3QVH8"/>
<accession>B3QVH8</accession>
<dbReference type="STRING" id="517418.Ctha_2126"/>
<sequence length="68" mass="8084">MEQFVLDLTEDEKKQFTANISATLFRLAKMNDVNKYPIKEKKRGFWYGLSHWFNEQGELIPPYDEKVG</sequence>
<evidence type="ECO:0000313" key="2">
    <source>
        <dbReference type="Proteomes" id="UP000001208"/>
    </source>
</evidence>